<evidence type="ECO:0000313" key="2">
    <source>
        <dbReference type="Proteomes" id="UP001295684"/>
    </source>
</evidence>
<proteinExistence type="predicted"/>
<comment type="caution">
    <text evidence="1">The sequence shown here is derived from an EMBL/GenBank/DDBJ whole genome shotgun (WGS) entry which is preliminary data.</text>
</comment>
<sequence>MEQSKEEIDERIGKEEGVLREENQMLLIYKHGWGDLCDGERVELETDEEKKSKCFKIAKLKSRSEMSKMDIWVYVKNQKVYQKYVDYLESFKGVNIKIFELCYGDWNNPQDVMSFTPFAKSIYYLLPKITKFFYLTNVRLTQRQLVRVFCSIQILEKFELEECKLETVTLQYTKNFPLQKKQRIDILSIKDNRNCSGKLLSTYGPEIRSIYRIISTSSLSESIGKICIGQDTSFSEHEEPTNPANNIPQPSLLQLQQEYNLLHINFELTSTPQVYQ</sequence>
<protein>
    <submittedName>
        <fullName evidence="1">Uncharacterized protein</fullName>
    </submittedName>
</protein>
<evidence type="ECO:0000313" key="1">
    <source>
        <dbReference type="EMBL" id="CAI2377866.1"/>
    </source>
</evidence>
<keyword evidence="2" id="KW-1185">Reference proteome</keyword>
<dbReference type="EMBL" id="CAMPGE010019542">
    <property type="protein sequence ID" value="CAI2377866.1"/>
    <property type="molecule type" value="Genomic_DNA"/>
</dbReference>
<accession>A0AAD1XSE0</accession>
<dbReference type="Proteomes" id="UP001295684">
    <property type="component" value="Unassembled WGS sequence"/>
</dbReference>
<dbReference type="AlphaFoldDB" id="A0AAD1XSE0"/>
<organism evidence="1 2">
    <name type="scientific">Euplotes crassus</name>
    <dbReference type="NCBI Taxonomy" id="5936"/>
    <lineage>
        <taxon>Eukaryota</taxon>
        <taxon>Sar</taxon>
        <taxon>Alveolata</taxon>
        <taxon>Ciliophora</taxon>
        <taxon>Intramacronucleata</taxon>
        <taxon>Spirotrichea</taxon>
        <taxon>Hypotrichia</taxon>
        <taxon>Euplotida</taxon>
        <taxon>Euplotidae</taxon>
        <taxon>Moneuplotes</taxon>
    </lineage>
</organism>
<gene>
    <name evidence="1" type="ORF">ECRASSUSDP1_LOCUS19257</name>
</gene>
<reference evidence="1" key="1">
    <citation type="submission" date="2023-07" db="EMBL/GenBank/DDBJ databases">
        <authorList>
            <consortium name="AG Swart"/>
            <person name="Singh M."/>
            <person name="Singh A."/>
            <person name="Seah K."/>
            <person name="Emmerich C."/>
        </authorList>
    </citation>
    <scope>NUCLEOTIDE SEQUENCE</scope>
    <source>
        <strain evidence="1">DP1</strain>
    </source>
</reference>
<name>A0AAD1XSE0_EUPCR</name>